<dbReference type="EMBL" id="KC977571">
    <property type="protein sequence ID" value="AGO84206.1"/>
    <property type="molecule type" value="Genomic_DNA"/>
</dbReference>
<dbReference type="RefSeq" id="YP_008437276.1">
    <property type="nucleotide sequence ID" value="NC_022098.1"/>
</dbReference>
<evidence type="ECO:0000256" key="1">
    <source>
        <dbReference type="SAM" id="MobiDB-lite"/>
    </source>
</evidence>
<dbReference type="InterPro" id="IPR036770">
    <property type="entry name" value="Ankyrin_rpt-contain_sf"/>
</dbReference>
<dbReference type="InterPro" id="IPR036047">
    <property type="entry name" value="F-box-like_dom_sf"/>
</dbReference>
<dbReference type="GeneID" id="16605993"/>
<dbReference type="Proteomes" id="UP000204584">
    <property type="component" value="Segment"/>
</dbReference>
<gene>
    <name evidence="3" type="ORF">psal_cds_451</name>
</gene>
<dbReference type="Gene3D" id="1.20.1280.50">
    <property type="match status" value="1"/>
</dbReference>
<feature type="domain" description="F-box" evidence="2">
    <location>
        <begin position="49"/>
        <end position="97"/>
    </location>
</feature>
<dbReference type="InterPro" id="IPR001810">
    <property type="entry name" value="F-box_dom"/>
</dbReference>
<reference evidence="3 4" key="1">
    <citation type="journal article" date="2013" name="Science">
        <title>Pandoraviruses: amoeba viruses with genomes up to 2.5 Mb reaching that of parasitic eukaryotes.</title>
        <authorList>
            <person name="Philippe N."/>
            <person name="Legendre M."/>
            <person name="Doutre G."/>
            <person name="Coute Y."/>
            <person name="Poirot O."/>
            <person name="Lescot M."/>
            <person name="Arslan D."/>
            <person name="Seltzer V."/>
            <person name="Bertaux L."/>
            <person name="Bruley C."/>
            <person name="Garin J."/>
            <person name="Claverie J.M."/>
            <person name="Abergel C."/>
        </authorList>
    </citation>
    <scope>NUCLEOTIDE SEQUENCE [LARGE SCALE GENOMIC DNA]</scope>
</reference>
<evidence type="ECO:0000259" key="2">
    <source>
        <dbReference type="PROSITE" id="PS50181"/>
    </source>
</evidence>
<sequence>MMMMTKKRSARAALGNGGAPKKARPDSMVACISRPSDCRGHRDDHDATTISIDDLPDEILVFLFDHLPCLTRCGNVAAVCRRWRAVALDSTTGARTLCASRTTINPCLSAASALHVDCVDEALRLAWSWHGAECEHAARAGRIDLVDRFRACGCPFDAHSVAVAAAGAGRLNVLRHLHQQNLLEPRGTDLISAAAAGGHIVCVEFAQSVGFRWYAGACTMAAGNGHLACLRYLHEHGCPWDERTTEAAAGYDPEQNPYSASEGHIDCLRYLHEHGCPWDEGTCGIAAQRGAVACLVYALDHGCPRDESSLGVAAVYSGEVAILDVLQARRHRWDACATAVAAEHGRWDLVEILRAYGCPWDVRVCTGLTSMGRLDLLLRARADGCPWEPEACMAEAIRHGRIDIVRWLCQHTFGNGNDRVLRGDYCEAAVYRGHCDALACLVEHECPWDPTTIARTLGACFDMDCLDYVVSHGMVTGAPVYSVIRLCTRAARDGRVDILRLLYASGYRGDATTTAAAAESGHLACLQWLVQQECPVDASAIDSATGRGHLGCVAYLCEHGIPWPRESYGLAVAQGHHTCLAYMDAHGCLRCDDATEIAAGRGHLDVLRYLHESGCAWSADTCLWAARYGHLACLRYAHAHGAPIDIDQCKTRAAGNGHGPCVRYLARCARP</sequence>
<keyword evidence="4" id="KW-1185">Reference proteome</keyword>
<dbReference type="KEGG" id="vg:16605993"/>
<evidence type="ECO:0000313" key="4">
    <source>
        <dbReference type="Proteomes" id="UP000204584"/>
    </source>
</evidence>
<dbReference type="Gene3D" id="1.25.40.20">
    <property type="entry name" value="Ankyrin repeat-containing domain"/>
    <property type="match status" value="4"/>
</dbReference>
<dbReference type="SUPFAM" id="SSF81383">
    <property type="entry name" value="F-box domain"/>
    <property type="match status" value="1"/>
</dbReference>
<dbReference type="PANTHER" id="PTHR46586:SF3">
    <property type="entry name" value="ANKYRIN REPEAT-CONTAINING PROTEIN"/>
    <property type="match status" value="1"/>
</dbReference>
<protein>
    <submittedName>
        <fullName evidence="3">Ankyrin repeat domain containing protein</fullName>
    </submittedName>
</protein>
<dbReference type="Pfam" id="PF12937">
    <property type="entry name" value="F-box-like"/>
    <property type="match status" value="1"/>
</dbReference>
<organism evidence="3 4">
    <name type="scientific">Pandoravirus salinus</name>
    <dbReference type="NCBI Taxonomy" id="1349410"/>
    <lineage>
        <taxon>Viruses</taxon>
        <taxon>Pandoravirus</taxon>
    </lineage>
</organism>
<dbReference type="SUPFAM" id="SSF48403">
    <property type="entry name" value="Ankyrin repeat"/>
    <property type="match status" value="1"/>
</dbReference>
<feature type="region of interest" description="Disordered" evidence="1">
    <location>
        <begin position="1"/>
        <end position="25"/>
    </location>
</feature>
<evidence type="ECO:0000313" key="3">
    <source>
        <dbReference type="EMBL" id="AGO84206.1"/>
    </source>
</evidence>
<dbReference type="PANTHER" id="PTHR46586">
    <property type="entry name" value="ANKYRIN REPEAT-CONTAINING PROTEIN"/>
    <property type="match status" value="1"/>
</dbReference>
<accession>S4VXM1</accession>
<dbReference type="SUPFAM" id="SSF140860">
    <property type="entry name" value="Pseudo ankyrin repeat-like"/>
    <property type="match status" value="1"/>
</dbReference>
<feature type="compositionally biased region" description="Basic residues" evidence="1">
    <location>
        <begin position="1"/>
        <end position="10"/>
    </location>
</feature>
<dbReference type="InterPro" id="IPR052050">
    <property type="entry name" value="SecEffector_AnkRepeat"/>
</dbReference>
<proteinExistence type="predicted"/>
<dbReference type="PROSITE" id="PS50181">
    <property type="entry name" value="FBOX"/>
    <property type="match status" value="1"/>
</dbReference>
<name>S4VXM1_9VIRU</name>